<name>A0ABT5APX4_9CYAN</name>
<organism evidence="3 4">
    <name type="scientific">Anabaenopsis arnoldii</name>
    <dbReference type="NCBI Taxonomy" id="2152938"/>
    <lineage>
        <taxon>Bacteria</taxon>
        <taxon>Bacillati</taxon>
        <taxon>Cyanobacteriota</taxon>
        <taxon>Cyanophyceae</taxon>
        <taxon>Nostocales</taxon>
        <taxon>Nodulariaceae</taxon>
        <taxon>Anabaenopsis</taxon>
    </lineage>
</organism>
<evidence type="ECO:0000256" key="1">
    <source>
        <dbReference type="ARBA" id="ARBA00023125"/>
    </source>
</evidence>
<dbReference type="InterPro" id="IPR010095">
    <property type="entry name" value="Cas12f1-like_TNB"/>
</dbReference>
<evidence type="ECO:0000259" key="2">
    <source>
        <dbReference type="Pfam" id="PF07282"/>
    </source>
</evidence>
<keyword evidence="4" id="KW-1185">Reference proteome</keyword>
<dbReference type="Proteomes" id="UP001212499">
    <property type="component" value="Unassembled WGS sequence"/>
</dbReference>
<dbReference type="Pfam" id="PF07282">
    <property type="entry name" value="Cas12f1-like_TNB"/>
    <property type="match status" value="1"/>
</dbReference>
<dbReference type="EMBL" id="JAQMUH010000022">
    <property type="protein sequence ID" value="MDB9538400.1"/>
    <property type="molecule type" value="Genomic_DNA"/>
</dbReference>
<reference evidence="3 4" key="1">
    <citation type="submission" date="2023-01" db="EMBL/GenBank/DDBJ databases">
        <title>Genomes from the Australian National Cyanobacteria Reference Collection.</title>
        <authorList>
            <person name="Willis A."/>
            <person name="Lee E.M.F."/>
        </authorList>
    </citation>
    <scope>NUCLEOTIDE SEQUENCE [LARGE SCALE GENOMIC DNA]</scope>
    <source>
        <strain evidence="3 4">CS-1033</strain>
    </source>
</reference>
<proteinExistence type="predicted"/>
<feature type="domain" description="Cas12f1-like TNB" evidence="2">
    <location>
        <begin position="2"/>
        <end position="21"/>
    </location>
</feature>
<dbReference type="RefSeq" id="WP_271730910.1">
    <property type="nucleotide sequence ID" value="NZ_JANQDP010000020.1"/>
</dbReference>
<comment type="caution">
    <text evidence="3">The sequence shown here is derived from an EMBL/GenBank/DDBJ whole genome shotgun (WGS) entry which is preliminary data.</text>
</comment>
<gene>
    <name evidence="3" type="ORF">PN457_01755</name>
</gene>
<sequence length="36" mass="4162">MFKCDSCGFESDRDLNAAINLKKRSGQIDRVSLWTR</sequence>
<keyword evidence="1" id="KW-0238">DNA-binding</keyword>
<accession>A0ABT5APX4</accession>
<protein>
    <submittedName>
        <fullName evidence="3">Zinc ribbon domain-containing protein</fullName>
    </submittedName>
</protein>
<evidence type="ECO:0000313" key="4">
    <source>
        <dbReference type="Proteomes" id="UP001212499"/>
    </source>
</evidence>
<evidence type="ECO:0000313" key="3">
    <source>
        <dbReference type="EMBL" id="MDB9538400.1"/>
    </source>
</evidence>